<keyword evidence="7" id="KW-0597">Phosphoprotein</keyword>
<dbReference type="GO" id="GO:0046872">
    <property type="term" value="F:metal ion binding"/>
    <property type="evidence" value="ECO:0007669"/>
    <property type="project" value="UniProtKB-KW"/>
</dbReference>
<name>A0AAD8YW62_9TELE</name>
<dbReference type="InterPro" id="IPR001882">
    <property type="entry name" value="Biotin_BS"/>
</dbReference>
<dbReference type="Pfam" id="PF00364">
    <property type="entry name" value="Biotin_lipoyl"/>
    <property type="match status" value="1"/>
</dbReference>
<dbReference type="InterPro" id="IPR011053">
    <property type="entry name" value="Single_hybrid_motif"/>
</dbReference>
<evidence type="ECO:0000256" key="6">
    <source>
        <dbReference type="ARBA" id="ARBA00022516"/>
    </source>
</evidence>
<evidence type="ECO:0000259" key="22">
    <source>
        <dbReference type="PROSITE" id="PS50975"/>
    </source>
</evidence>
<dbReference type="GO" id="GO:0006633">
    <property type="term" value="P:fatty acid biosynthetic process"/>
    <property type="evidence" value="ECO:0007669"/>
    <property type="project" value="UniProtKB-KW"/>
</dbReference>
<dbReference type="InterPro" id="IPR049076">
    <property type="entry name" value="ACCA"/>
</dbReference>
<feature type="domain" description="CoA carboxyltransferase N-terminal" evidence="24">
    <location>
        <begin position="1677"/>
        <end position="2046"/>
    </location>
</feature>
<dbReference type="Gene3D" id="3.40.50.20">
    <property type="match status" value="1"/>
</dbReference>
<comment type="cofactor">
    <cofactor evidence="1">
        <name>biotin</name>
        <dbReference type="ChEBI" id="CHEBI:57586"/>
    </cofactor>
</comment>
<dbReference type="Gene3D" id="2.40.50.100">
    <property type="match status" value="1"/>
</dbReference>
<comment type="caution">
    <text evidence="26">The sequence shown here is derived from an EMBL/GenBank/DDBJ whole genome shotgun (WGS) entry which is preliminary data.</text>
</comment>
<dbReference type="PROSITE" id="PS00866">
    <property type="entry name" value="CPSASE_1"/>
    <property type="match status" value="1"/>
</dbReference>
<keyword evidence="9" id="KW-0479">Metal-binding</keyword>
<dbReference type="InterPro" id="IPR011054">
    <property type="entry name" value="Rudment_hybrid_motif"/>
</dbReference>
<dbReference type="CDD" id="cd06850">
    <property type="entry name" value="biotinyl_domain"/>
    <property type="match status" value="1"/>
</dbReference>
<dbReference type="Gene3D" id="3.30.470.20">
    <property type="entry name" value="ATP-grasp fold, B domain"/>
    <property type="match status" value="1"/>
</dbReference>
<evidence type="ECO:0000256" key="4">
    <source>
        <dbReference type="ARBA" id="ARBA00013058"/>
    </source>
</evidence>
<dbReference type="PANTHER" id="PTHR45728">
    <property type="entry name" value="ACETYL-COA CARBOXYLASE, ISOFORM A"/>
    <property type="match status" value="1"/>
</dbReference>
<dbReference type="PROSITE" id="PS50980">
    <property type="entry name" value="COA_CT_NTER"/>
    <property type="match status" value="1"/>
</dbReference>
<evidence type="ECO:0000256" key="13">
    <source>
        <dbReference type="ARBA" id="ARBA00022990"/>
    </source>
</evidence>
<dbReference type="EMBL" id="JAROKS010000023">
    <property type="protein sequence ID" value="KAK1787529.1"/>
    <property type="molecule type" value="Genomic_DNA"/>
</dbReference>
<dbReference type="FunFam" id="3.30.1490.20:FF:000003">
    <property type="entry name" value="acetyl-CoA carboxylase isoform X1"/>
    <property type="match status" value="1"/>
</dbReference>
<evidence type="ECO:0000256" key="7">
    <source>
        <dbReference type="ARBA" id="ARBA00022553"/>
    </source>
</evidence>
<dbReference type="SUPFAM" id="SSF51246">
    <property type="entry name" value="Rudiment single hybrid motif"/>
    <property type="match status" value="1"/>
</dbReference>
<dbReference type="InterPro" id="IPR011761">
    <property type="entry name" value="ATP-grasp"/>
</dbReference>
<evidence type="ECO:0000256" key="15">
    <source>
        <dbReference type="ARBA" id="ARBA00023160"/>
    </source>
</evidence>
<dbReference type="FunFam" id="2.40.50.100:FF:000005">
    <property type="entry name" value="Acetyl-CoA carboxylase 1"/>
    <property type="match status" value="1"/>
</dbReference>
<dbReference type="Pfam" id="PF00289">
    <property type="entry name" value="Biotin_carb_N"/>
    <property type="match status" value="1"/>
</dbReference>
<evidence type="ECO:0000259" key="24">
    <source>
        <dbReference type="PROSITE" id="PS50980"/>
    </source>
</evidence>
<dbReference type="InterPro" id="IPR011763">
    <property type="entry name" value="COA_CT_C"/>
</dbReference>
<keyword evidence="13" id="KW-0007">Acetylation</keyword>
<dbReference type="PROSITE" id="PS50979">
    <property type="entry name" value="BC"/>
    <property type="match status" value="1"/>
</dbReference>
<dbReference type="Proteomes" id="UP001239994">
    <property type="component" value="Unassembled WGS sequence"/>
</dbReference>
<evidence type="ECO:0000313" key="26">
    <source>
        <dbReference type="EMBL" id="KAK1787529.1"/>
    </source>
</evidence>
<dbReference type="InterPro" id="IPR013815">
    <property type="entry name" value="ATP_grasp_subdomain_1"/>
</dbReference>
<evidence type="ECO:0000256" key="8">
    <source>
        <dbReference type="ARBA" id="ARBA00022598"/>
    </source>
</evidence>
<organism evidence="26 27">
    <name type="scientific">Electrophorus voltai</name>
    <dbReference type="NCBI Taxonomy" id="2609070"/>
    <lineage>
        <taxon>Eukaryota</taxon>
        <taxon>Metazoa</taxon>
        <taxon>Chordata</taxon>
        <taxon>Craniata</taxon>
        <taxon>Vertebrata</taxon>
        <taxon>Euteleostomi</taxon>
        <taxon>Actinopterygii</taxon>
        <taxon>Neopterygii</taxon>
        <taxon>Teleostei</taxon>
        <taxon>Ostariophysi</taxon>
        <taxon>Gymnotiformes</taxon>
        <taxon>Gymnotoidei</taxon>
        <taxon>Gymnotidae</taxon>
        <taxon>Electrophorus</taxon>
    </lineage>
</organism>
<accession>A0AAD8YW62</accession>
<evidence type="ECO:0000256" key="19">
    <source>
        <dbReference type="PROSITE-ProRule" id="PRU00409"/>
    </source>
</evidence>
<dbReference type="PROSITE" id="PS00188">
    <property type="entry name" value="BIOTIN"/>
    <property type="match status" value="1"/>
</dbReference>
<sequence>MAPVVSNTFAHFPGCAKARSAGVHKVFFPTVFGACQCRPAMAEQVPPVDKPPAATASHFTIGSVSEDNSEDENAGRPELAAEKERSLSPSSVSSDSTYEMGFDSIDGNLHNMRPSMSGLHLVKQGRDRRRIDQQRDFTVASPAEFVTRFGGNKVIEKVLIANNGIAAVKCMRSIRRWAYEMFRNERALRFVVMVTPEDLKANAEYIKMADHYVPVPGGTNNNNYANVELIVDIAKRIPVQAVWAGWGHASENPKLPELLHKNSIAFMGPPSQAMWALGDKIASSIVAQTAGIPTLPWSGTGLSIRWSESDQKKGIVSVPNDLYELGCIQDVEAGLKVAEKVGYPVMIKASEGGGGKGIRKVNSADDFPNLFRQVQTEVPGSPIFVMLLAKHARHLEVQILADQYGNAISLFGRDCSVQRRHQKIIEEAPATIATPDVFENMERCAVKLAKMVGYVSAGTVEYLYSQDGSFYFLELNPRLQVEHPCTEMVADVNLPAAQLQIAMGIPLHRIKDIRMLHGLQPWGDAPIDFEALSTAPCPRGHVIAARITSENPDEGFKPSSGTVQELNFRSNKNVWGYFSVAAAGGLHEFADSQFGHCFSWGENREEAISNMVVALKELSIRGDFRTTVEYLIKLLETESFQHNSIDTGWLDRLISEKMQAERPDTILGIVSGALHVADVNFRNSVSNFLHSLESSDRLFRLPLPLLVLNDPNSPILTAGPSLGPSTRGQVLPASTLLNTVDVELIYEGTKYVLKVTRQSPNSYVVIMNSSLAEVDVHRLSDGGLLLSYDGSSYTTYMKEEVDRYRITIGNKTCVFEKENDPSVLRSPSAGKLIQYTVEDGGHMFAGQCYAEIEVMKMVMTLTAGESGCIHYVKRAGAVLEPGCIIAKLQLDDPSRVQQAELHTGALPRIQAVALRGEKLHRVFHSTLDHLVHIMNGFCLPEPFFSAKLKEWVERLMKTLRDPSLPLLELQDIMTSVSGRIPPAVEKAIKKEMAQYASNITSVLCQFPSQQIANILDSHAATLNRKSEREVFFMNTQSIVQLVQKYRSGIRGHMRAVVMDLLRQYLKVEVQFQQGHYDKCVFALREEYKDEMANVLNYIFSHAQVTKKNSLVTMLIDQLCGRDPTLTDELMAILTELTQLSKTTNAKVALRARQVLIASHLPSYELRHNQVESIFLSAIDMYGHQFCIENLQKLILSETSIFDVLPNFFYHSNQVVRMAALEVYVRRAYIAYELNSVQHRQLKDNTCIVEFQFMLPTSHPNRCPGIAVSLQSTAHIPPPHTYPRPLTKLVELMSFSSNLNHYGMMHVASVSDVLLDSSFTPPCQRTGAMVSFRSFQEFTRNIKDVLSCFSDSPPTSPSFPEGGNPVLYGEEDNKSIQDEPVHILNIAIKTDSDIDDDGLAAMFREFTQSKKSLLFEHGIRRLTFLVAQKDFRKQVNCEVDQRFHREFPKFFTFRSRDKFEEDRIYRHLEPALAFQLELNRMRNFALTAIPCANHKMHLYLGAARVEVGTEVTDYRFFVRAIIRHSDLVTKEASFEYLHNEAERLLLEAMDELEVAFNNTTVRTDCNHIFLNFVPTVIMDPSKIEESVRSMVMRYGSRLWKLRVLQAELKINIRLTPTGKQIPIRLFLTNESGYYLDISLYKEVTDSRTGQVGPKDRQIMFQAYGDKQGPLHGMLINTPYVTKDLLQSKRFQAQSLGTTYVYDFPEMFRQALKKLWQSMDSYAHLPKCPLPSELLTFTELVLDPQGQLVQMNRLPGGNEIGMVAWRMTLRTPEYPAGREIIVISNDITHKIGSFGPQEDVLFQQASEMARESGIPRVYIAANSGARIGLAEEIRHMFHVAWQDPADLYKVGMWGTECPIGTPLLTLTEPRITNAKCKQEKGFKYLYLTPQDYKKVSALNSVHCEHVEDEGESRYKITDIIGKEEGLGVENLRGSGMIAGESSLAYENIITMNLVTCRAIGIGAYLVRLGQRTIQVENSHIILTGAGALNKVLGREVYTSNNQLGGVQIMHNNGVTHTTVCDDFEGVYTLLQWLSYMPKSSSSPVPLLAAKDPIDRPVEFVPTKAPYDPRWMLAGRPSQNPKGAWVSGFFDHGSFMEIMQPWAQSVVVGRARLGGIPTGVVAVETRTVELSIPADPANLDSEAKSIQQAGQVWFPDSAFKTAQAIKDLNREGLPLMVFANWRGFSGGMKDMYDQVLKFGAYIVDGLREYQQPVLVYVPPQAELRGGSWVVIDPTINPRHMEMYADKESRGGVLEPEGTVEIKFRKKDLVKTMRRVDPVYMGLAERLGELPQHGKRRPFRAELLQLPLSQSPVSSHLSTNTHSRPAFNDHGWLSVVVRACDASSPKLLGIGSKPSRPSRHMSVRFSPGPYHLISALLGAFVFAHPRTRSPVSSVKNQSNPIDLQAAGMISPDTDRSRGLLQSQEPRRHERMLAWWCTPELSPTERKELETKLKEREEFLIPIYHQVAVQFADLHDTPGRMQEKGVITDVLEWRTSRQFFYWRLRRLLLEDTVKRKIQEANGELTDGQVQAMLRRWFVEAEGAVKAYLWDSNEDLVEWLEKQLMDEEGARSVIDENIKYIRRDHILKQIRSLVQANPEVAMDSIVHMTQHITPTQRAEVVRILSTMDAPASS</sequence>
<dbReference type="InterPro" id="IPR005479">
    <property type="entry name" value="CPAse_ATP-bd"/>
</dbReference>
<dbReference type="InterPro" id="IPR049074">
    <property type="entry name" value="ACCA_BT"/>
</dbReference>
<dbReference type="Pfam" id="PF02786">
    <property type="entry name" value="CPSase_L_D2"/>
    <property type="match status" value="1"/>
</dbReference>
<feature type="compositionally biased region" description="Basic and acidic residues" evidence="20">
    <location>
        <begin position="73"/>
        <end position="86"/>
    </location>
</feature>
<protein>
    <recommendedName>
        <fullName evidence="4">acetyl-CoA carboxylase</fullName>
        <ecNumber evidence="4">6.4.1.2</ecNumber>
    </recommendedName>
</protein>
<dbReference type="GO" id="GO:0005739">
    <property type="term" value="C:mitochondrion"/>
    <property type="evidence" value="ECO:0007669"/>
    <property type="project" value="TreeGrafter"/>
</dbReference>
<dbReference type="SUPFAM" id="SSF52440">
    <property type="entry name" value="PreATP-grasp domain"/>
    <property type="match status" value="1"/>
</dbReference>
<dbReference type="FunFam" id="3.30.470.20:FF:000005">
    <property type="entry name" value="Acetyl-CoA carboxylase 1"/>
    <property type="match status" value="1"/>
</dbReference>
<evidence type="ECO:0000256" key="9">
    <source>
        <dbReference type="ARBA" id="ARBA00022723"/>
    </source>
</evidence>
<evidence type="ECO:0000256" key="16">
    <source>
        <dbReference type="ARBA" id="ARBA00023211"/>
    </source>
</evidence>
<dbReference type="PROSITE" id="PS50989">
    <property type="entry name" value="COA_CT_CTER"/>
    <property type="match status" value="1"/>
</dbReference>
<dbReference type="SMART" id="SM00878">
    <property type="entry name" value="Biotin_carb_C"/>
    <property type="match status" value="1"/>
</dbReference>
<evidence type="ECO:0000256" key="17">
    <source>
        <dbReference type="ARBA" id="ARBA00023267"/>
    </source>
</evidence>
<dbReference type="InterPro" id="IPR034733">
    <property type="entry name" value="AcCoA_carboxyl_beta"/>
</dbReference>
<evidence type="ECO:0000256" key="12">
    <source>
        <dbReference type="ARBA" id="ARBA00022840"/>
    </source>
</evidence>
<keyword evidence="14" id="KW-0443">Lipid metabolism</keyword>
<dbReference type="Gene3D" id="3.30.1490.20">
    <property type="entry name" value="ATP-grasp fold, A domain"/>
    <property type="match status" value="1"/>
</dbReference>
<dbReference type="Pfam" id="PF08326">
    <property type="entry name" value="ACC_central"/>
    <property type="match status" value="1"/>
</dbReference>
<keyword evidence="10 19" id="KW-0547">Nucleotide-binding</keyword>
<dbReference type="FunFam" id="3.90.226.10:FF:000010">
    <property type="entry name" value="acetyl-CoA carboxylase isoform X2"/>
    <property type="match status" value="1"/>
</dbReference>
<dbReference type="InterPro" id="IPR016185">
    <property type="entry name" value="PreATP-grasp_dom_sf"/>
</dbReference>
<dbReference type="Gene3D" id="3.90.226.10">
    <property type="entry name" value="2-enoyl-CoA Hydratase, Chain A, domain 1"/>
    <property type="match status" value="3"/>
</dbReference>
<keyword evidence="27" id="KW-1185">Reference proteome</keyword>
<dbReference type="FunFam" id="3.40.50.20:FF:000005">
    <property type="entry name" value="acetyl-CoA carboxylase isoform X2"/>
    <property type="match status" value="1"/>
</dbReference>
<dbReference type="Pfam" id="PF21385">
    <property type="entry name" value="ACCA_BT"/>
    <property type="match status" value="1"/>
</dbReference>
<keyword evidence="5" id="KW-0963">Cytoplasm</keyword>
<dbReference type="InterPro" id="IPR000089">
    <property type="entry name" value="Biotin_lipoyl"/>
</dbReference>
<dbReference type="SUPFAM" id="SSF51230">
    <property type="entry name" value="Single hybrid motif"/>
    <property type="match status" value="1"/>
</dbReference>
<dbReference type="SUPFAM" id="SSF56059">
    <property type="entry name" value="Glutathione synthetase ATP-binding domain-like"/>
    <property type="match status" value="1"/>
</dbReference>
<evidence type="ECO:0000259" key="21">
    <source>
        <dbReference type="PROSITE" id="PS50968"/>
    </source>
</evidence>
<dbReference type="InterPro" id="IPR005482">
    <property type="entry name" value="Biotin_COase_C"/>
</dbReference>
<evidence type="ECO:0000256" key="20">
    <source>
        <dbReference type="SAM" id="MobiDB-lite"/>
    </source>
</evidence>
<evidence type="ECO:0000256" key="1">
    <source>
        <dbReference type="ARBA" id="ARBA00001953"/>
    </source>
</evidence>
<comment type="subcellular location">
    <subcellularLocation>
        <location evidence="2">Cytoplasm</location>
    </subcellularLocation>
</comment>
<dbReference type="GO" id="GO:0003989">
    <property type="term" value="F:acetyl-CoA carboxylase activity"/>
    <property type="evidence" value="ECO:0007669"/>
    <property type="project" value="UniProtKB-EC"/>
</dbReference>
<dbReference type="GO" id="GO:0005524">
    <property type="term" value="F:ATP binding"/>
    <property type="evidence" value="ECO:0007669"/>
    <property type="project" value="UniProtKB-UniRule"/>
</dbReference>
<feature type="region of interest" description="Disordered" evidence="20">
    <location>
        <begin position="62"/>
        <end position="95"/>
    </location>
</feature>
<dbReference type="FunFam" id="3.90.1770.10:FF:000001">
    <property type="entry name" value="acetyl-CoA carboxylase 1"/>
    <property type="match status" value="1"/>
</dbReference>
<dbReference type="Pfam" id="PF01039">
    <property type="entry name" value="Carboxyl_trans"/>
    <property type="match status" value="2"/>
</dbReference>
<evidence type="ECO:0000256" key="5">
    <source>
        <dbReference type="ARBA" id="ARBA00022490"/>
    </source>
</evidence>
<feature type="domain" description="Lipoyl-binding" evidence="21">
    <location>
        <begin position="815"/>
        <end position="889"/>
    </location>
</feature>
<evidence type="ECO:0000256" key="3">
    <source>
        <dbReference type="ARBA" id="ARBA00004956"/>
    </source>
</evidence>
<keyword evidence="11" id="KW-0276">Fatty acid metabolism</keyword>
<dbReference type="Gene3D" id="2.40.460.10">
    <property type="entry name" value="Biotin dependent carboxylase carboxyltransferase"/>
    <property type="match status" value="1"/>
</dbReference>
<keyword evidence="15" id="KW-0275">Fatty acid biosynthesis</keyword>
<dbReference type="InterPro" id="IPR011762">
    <property type="entry name" value="COA_CT_N"/>
</dbReference>
<keyword evidence="17" id="KW-0092">Biotin</keyword>
<dbReference type="EC" id="6.4.1.2" evidence="4"/>
<dbReference type="InterPro" id="IPR013537">
    <property type="entry name" value="AcCoA_COase_cen"/>
</dbReference>
<evidence type="ECO:0000256" key="18">
    <source>
        <dbReference type="ARBA" id="ARBA00023268"/>
    </source>
</evidence>
<dbReference type="Pfam" id="PF02785">
    <property type="entry name" value="Biotin_carb_C"/>
    <property type="match status" value="1"/>
</dbReference>
<evidence type="ECO:0000259" key="25">
    <source>
        <dbReference type="PROSITE" id="PS50989"/>
    </source>
</evidence>
<feature type="domain" description="Biotin carboxylation" evidence="23">
    <location>
        <begin position="154"/>
        <end position="655"/>
    </location>
</feature>
<dbReference type="PROSITE" id="PS50975">
    <property type="entry name" value="ATP_GRASP"/>
    <property type="match status" value="1"/>
</dbReference>
<evidence type="ECO:0000256" key="14">
    <source>
        <dbReference type="ARBA" id="ARBA00023098"/>
    </source>
</evidence>
<evidence type="ECO:0000256" key="10">
    <source>
        <dbReference type="ARBA" id="ARBA00022741"/>
    </source>
</evidence>
<proteinExistence type="predicted"/>
<dbReference type="Gene3D" id="3.90.1770.10">
    <property type="entry name" value="PreATP-grasp domain"/>
    <property type="match status" value="1"/>
</dbReference>
<reference evidence="26" key="1">
    <citation type="submission" date="2023-03" db="EMBL/GenBank/DDBJ databases">
        <title>Electrophorus voltai genome.</title>
        <authorList>
            <person name="Bian C."/>
        </authorList>
    </citation>
    <scope>NUCLEOTIDE SEQUENCE</scope>
    <source>
        <strain evidence="26">CB-2022</strain>
        <tissue evidence="26">Muscle</tissue>
    </source>
</reference>
<dbReference type="InterPro" id="IPR005481">
    <property type="entry name" value="BC-like_N"/>
</dbReference>
<keyword evidence="6" id="KW-0444">Lipid biosynthesis</keyword>
<feature type="domain" description="ATP-grasp" evidence="22">
    <location>
        <begin position="312"/>
        <end position="503"/>
    </location>
</feature>
<dbReference type="PROSITE" id="PS00867">
    <property type="entry name" value="CPSASE_2"/>
    <property type="match status" value="1"/>
</dbReference>
<dbReference type="SUPFAM" id="SSF52096">
    <property type="entry name" value="ClpP/crotonase"/>
    <property type="match status" value="4"/>
</dbReference>
<gene>
    <name evidence="26" type="ORF">P4O66_016028</name>
</gene>
<keyword evidence="8" id="KW-0436">Ligase</keyword>
<dbReference type="PROSITE" id="PS50968">
    <property type="entry name" value="BIOTINYL_LIPOYL"/>
    <property type="match status" value="1"/>
</dbReference>
<evidence type="ECO:0000256" key="11">
    <source>
        <dbReference type="ARBA" id="ARBA00022832"/>
    </source>
</evidence>
<dbReference type="PANTHER" id="PTHR45728:SF5">
    <property type="entry name" value="ACETYL-COA CARBOXYLASE 1"/>
    <property type="match status" value="1"/>
</dbReference>
<feature type="domain" description="CoA carboxyltransferase C-terminal" evidence="25">
    <location>
        <begin position="2050"/>
        <end position="2315"/>
    </location>
</feature>
<evidence type="ECO:0000313" key="27">
    <source>
        <dbReference type="Proteomes" id="UP001239994"/>
    </source>
</evidence>
<comment type="pathway">
    <text evidence="3">Lipid metabolism; malonyl-CoA biosynthesis; malonyl-CoA from acetyl-CoA: step 1/1.</text>
</comment>
<evidence type="ECO:0000256" key="2">
    <source>
        <dbReference type="ARBA" id="ARBA00004496"/>
    </source>
</evidence>
<keyword evidence="12 19" id="KW-0067">ATP-binding</keyword>
<dbReference type="InterPro" id="IPR011764">
    <property type="entry name" value="Biotin_carboxylation_dom"/>
</dbReference>
<keyword evidence="16" id="KW-0464">Manganese</keyword>
<keyword evidence="18" id="KW-0511">Multifunctional enzyme</keyword>
<dbReference type="FunFam" id="2.40.460.10:FF:000001">
    <property type="entry name" value="Acetyl-CoA carboxylase 1"/>
    <property type="match status" value="1"/>
</dbReference>
<evidence type="ECO:0000259" key="23">
    <source>
        <dbReference type="PROSITE" id="PS50979"/>
    </source>
</evidence>
<dbReference type="InterPro" id="IPR029045">
    <property type="entry name" value="ClpP/crotonase-like_dom_sf"/>
</dbReference>